<dbReference type="Gene3D" id="3.40.50.10540">
    <property type="entry name" value="Crotonobetainyl-coa:carnitine coa-transferase, domain 1"/>
    <property type="match status" value="1"/>
</dbReference>
<dbReference type="EMBL" id="LT984814">
    <property type="protein sequence ID" value="SPD67352.1"/>
    <property type="molecule type" value="Genomic_DNA"/>
</dbReference>
<reference evidence="2 3" key="1">
    <citation type="submission" date="2018-01" db="EMBL/GenBank/DDBJ databases">
        <authorList>
            <person name="Clerissi C."/>
        </authorList>
    </citation>
    <scope>NUCLEOTIDE SEQUENCE [LARGE SCALE GENOMIC DNA]</scope>
    <source>
        <strain evidence="2">Cupriavidus taiwanensis SWF 66322</strain>
        <plasmid evidence="3">cbm2636_mp</plasmid>
    </source>
</reference>
<evidence type="ECO:0000313" key="2">
    <source>
        <dbReference type="EMBL" id="SPD67352.1"/>
    </source>
</evidence>
<dbReference type="PANTHER" id="PTHR48207">
    <property type="entry name" value="SUCCINATE--HYDROXYMETHYLGLUTARATE COA-TRANSFERASE"/>
    <property type="match status" value="1"/>
</dbReference>
<dbReference type="GO" id="GO:0008410">
    <property type="term" value="F:CoA-transferase activity"/>
    <property type="evidence" value="ECO:0007669"/>
    <property type="project" value="TreeGrafter"/>
</dbReference>
<keyword evidence="1" id="KW-0808">Transferase</keyword>
<name>A0A9Q7UWP3_9BURK</name>
<keyword evidence="2" id="KW-0614">Plasmid</keyword>
<dbReference type="RefSeq" id="WP_115712928.1">
    <property type="nucleotide sequence ID" value="NZ_LT984814.1"/>
</dbReference>
<organism evidence="2 3">
    <name type="scientific">Cupriavidus taiwanensis</name>
    <dbReference type="NCBI Taxonomy" id="164546"/>
    <lineage>
        <taxon>Bacteria</taxon>
        <taxon>Pseudomonadati</taxon>
        <taxon>Pseudomonadota</taxon>
        <taxon>Betaproteobacteria</taxon>
        <taxon>Burkholderiales</taxon>
        <taxon>Burkholderiaceae</taxon>
        <taxon>Cupriavidus</taxon>
    </lineage>
</organism>
<evidence type="ECO:0000256" key="1">
    <source>
        <dbReference type="ARBA" id="ARBA00022679"/>
    </source>
</evidence>
<dbReference type="Pfam" id="PF02515">
    <property type="entry name" value="CoA_transf_3"/>
    <property type="match status" value="1"/>
</dbReference>
<dbReference type="SUPFAM" id="SSF89796">
    <property type="entry name" value="CoA-transferase family III (CaiB/BaiF)"/>
    <property type="match status" value="1"/>
</dbReference>
<dbReference type="InterPro" id="IPR050483">
    <property type="entry name" value="CoA-transferase_III_domain"/>
</dbReference>
<dbReference type="InterPro" id="IPR044855">
    <property type="entry name" value="CoA-Trfase_III_dom3_sf"/>
</dbReference>
<dbReference type="InterPro" id="IPR023606">
    <property type="entry name" value="CoA-Trfase_III_dom_1_sf"/>
</dbReference>
<accession>A0A9Q7UWP3</accession>
<geneLocation type="plasmid" evidence="3">
    <name>cbm2636_mp</name>
</geneLocation>
<dbReference type="InterPro" id="IPR003673">
    <property type="entry name" value="CoA-Trfase_fam_III"/>
</dbReference>
<protein>
    <recommendedName>
        <fullName evidence="4">Carnitine dehydratase</fullName>
    </recommendedName>
</protein>
<dbReference type="Gene3D" id="3.30.1540.10">
    <property type="entry name" value="formyl-coa transferase, domain 3"/>
    <property type="match status" value="1"/>
</dbReference>
<gene>
    <name evidence="2" type="ORF">CBM2636_MP20202</name>
</gene>
<evidence type="ECO:0008006" key="4">
    <source>
        <dbReference type="Google" id="ProtNLM"/>
    </source>
</evidence>
<dbReference type="AlphaFoldDB" id="A0A9Q7UWP3"/>
<dbReference type="PANTHER" id="PTHR48207:SF4">
    <property type="entry name" value="BLL6097 PROTEIN"/>
    <property type="match status" value="1"/>
</dbReference>
<sequence length="428" mass="44510">MNAPALAATAQPTLRNALDGLTVIDFTQIGAGPTCTMLLADMGARVIKVEPPGGELGRGLGPAWIGDDSALFHGFNRNKLGVALDLKSADGVAVARRLVATADIVVESMRPGVMARLGLDHAQLAADHPRLIYCSISAYGQHGPYAQRAGVDGILQADAGLMSLTGTPDGEPCKVQAPVVDVMTGYVACMGVLAKLAQRARDGLGGHLDVSLFNAALALQQSSLTSYGADGQLPQRIGSAAPYSAPNQAFRTADGWIMVAAYMPERWRRLCDVLGQPGLADDPRFATPALRVANRAAMVAALTAAFVKHTTECWLALLHEADILCAPVANYEQVLAHPQVAANRMMQSVQHDTLGELRMPGFPINSAQENALPARPAPALGQHTEAVLATLGYSRDEIAALSAAGAVHCGVAAARTQAAPPATATATA</sequence>
<evidence type="ECO:0000313" key="3">
    <source>
        <dbReference type="Proteomes" id="UP000254259"/>
    </source>
</evidence>
<dbReference type="Proteomes" id="UP000254259">
    <property type="component" value="Plasmid CBM2636_mp"/>
</dbReference>
<proteinExistence type="predicted"/>